<keyword evidence="2" id="KW-1185">Reference proteome</keyword>
<gene>
    <name evidence="1" type="ORF">BpHYR1_043622</name>
</gene>
<protein>
    <submittedName>
        <fullName evidence="1">Uncharacterized protein</fullName>
    </submittedName>
</protein>
<comment type="caution">
    <text evidence="1">The sequence shown here is derived from an EMBL/GenBank/DDBJ whole genome shotgun (WGS) entry which is preliminary data.</text>
</comment>
<evidence type="ECO:0000313" key="1">
    <source>
        <dbReference type="EMBL" id="RNA08306.1"/>
    </source>
</evidence>
<sequence>MIGNNNKNETKNIAFHDSLSCSRTGCIGQQFDICLIQQYLLTPLLNQTLKPSFLQTSKIQRPVAFQLERPSAIVDF</sequence>
<dbReference type="Proteomes" id="UP000276133">
    <property type="component" value="Unassembled WGS sequence"/>
</dbReference>
<dbReference type="AlphaFoldDB" id="A0A3M7QA75"/>
<reference evidence="1 2" key="1">
    <citation type="journal article" date="2018" name="Sci. Rep.">
        <title>Genomic signatures of local adaptation to the degree of environmental predictability in rotifers.</title>
        <authorList>
            <person name="Franch-Gras L."/>
            <person name="Hahn C."/>
            <person name="Garcia-Roger E.M."/>
            <person name="Carmona M.J."/>
            <person name="Serra M."/>
            <person name="Gomez A."/>
        </authorList>
    </citation>
    <scope>NUCLEOTIDE SEQUENCE [LARGE SCALE GENOMIC DNA]</scope>
    <source>
        <strain evidence="1">HYR1</strain>
    </source>
</reference>
<organism evidence="1 2">
    <name type="scientific">Brachionus plicatilis</name>
    <name type="common">Marine rotifer</name>
    <name type="synonym">Brachionus muelleri</name>
    <dbReference type="NCBI Taxonomy" id="10195"/>
    <lineage>
        <taxon>Eukaryota</taxon>
        <taxon>Metazoa</taxon>
        <taxon>Spiralia</taxon>
        <taxon>Gnathifera</taxon>
        <taxon>Rotifera</taxon>
        <taxon>Eurotatoria</taxon>
        <taxon>Monogononta</taxon>
        <taxon>Pseudotrocha</taxon>
        <taxon>Ploima</taxon>
        <taxon>Brachionidae</taxon>
        <taxon>Brachionus</taxon>
    </lineage>
</organism>
<dbReference type="EMBL" id="REGN01006783">
    <property type="protein sequence ID" value="RNA08306.1"/>
    <property type="molecule type" value="Genomic_DNA"/>
</dbReference>
<evidence type="ECO:0000313" key="2">
    <source>
        <dbReference type="Proteomes" id="UP000276133"/>
    </source>
</evidence>
<accession>A0A3M7QA75</accession>
<proteinExistence type="predicted"/>
<name>A0A3M7QA75_BRAPC</name>